<evidence type="ECO:0000313" key="1">
    <source>
        <dbReference type="EMBL" id="SVB73215.1"/>
    </source>
</evidence>
<organism evidence="1">
    <name type="scientific">marine metagenome</name>
    <dbReference type="NCBI Taxonomy" id="408172"/>
    <lineage>
        <taxon>unclassified sequences</taxon>
        <taxon>metagenomes</taxon>
        <taxon>ecological metagenomes</taxon>
    </lineage>
</organism>
<dbReference type="AlphaFoldDB" id="A0A382GEQ3"/>
<accession>A0A382GEQ3</accession>
<reference evidence="1" key="1">
    <citation type="submission" date="2018-05" db="EMBL/GenBank/DDBJ databases">
        <authorList>
            <person name="Lanie J.A."/>
            <person name="Ng W.-L."/>
            <person name="Kazmierczak K.M."/>
            <person name="Andrzejewski T.M."/>
            <person name="Davidsen T.M."/>
            <person name="Wayne K.J."/>
            <person name="Tettelin H."/>
            <person name="Glass J.I."/>
            <person name="Rusch D."/>
            <person name="Podicherti R."/>
            <person name="Tsui H.-C.T."/>
            <person name="Winkler M.E."/>
        </authorList>
    </citation>
    <scope>NUCLEOTIDE SEQUENCE</scope>
</reference>
<dbReference type="EMBL" id="UINC01054923">
    <property type="protein sequence ID" value="SVB73215.1"/>
    <property type="molecule type" value="Genomic_DNA"/>
</dbReference>
<protein>
    <submittedName>
        <fullName evidence="1">Uncharacterized protein</fullName>
    </submittedName>
</protein>
<sequence>MSSLFIMLHIPNEARYQATLHPKNIHHSINFHSNLRIRDHSDQ</sequence>
<name>A0A382GEQ3_9ZZZZ</name>
<proteinExistence type="predicted"/>
<gene>
    <name evidence="1" type="ORF">METZ01_LOCUS226069</name>
</gene>